<keyword evidence="3" id="KW-1185">Reference proteome</keyword>
<evidence type="ECO:0000256" key="1">
    <source>
        <dbReference type="SAM" id="SignalP"/>
    </source>
</evidence>
<sequence>MLPISSCLASFALVTLATCAPLSGEQSLGPIPGQTPIYNDYRGIVAPFPGNISGATLPTARATELFNASSFTAAGYPNNTYDRIVEIRDNEAGHLNIFYREISNTSIKPGRCEYEYGFESQGVDFFLAEQTFVELSSISFLSGLVIQAVEDTSRAALLVVAAVETRHTAWALTNVWNTNPFAGPADTAYPWPNQILGLTVQFIQNGSCPKENPAYPYPSDQKAGLSFNGTFSTAHPGDKIQFEFPHGEPCFEEDKEYYAVFIHELNNVTQAFDTKTGVSEVSAAFDSNKGLIYAVIADKSGAPDLDSMLAGPLTLLQQPALLTTVIGGT</sequence>
<evidence type="ECO:0000313" key="3">
    <source>
        <dbReference type="Proteomes" id="UP001274830"/>
    </source>
</evidence>
<feature type="chain" id="PRO_5042144897" evidence="1">
    <location>
        <begin position="20"/>
        <end position="329"/>
    </location>
</feature>
<dbReference type="EMBL" id="JAUTXT010000008">
    <property type="protein sequence ID" value="KAK3676866.1"/>
    <property type="molecule type" value="Genomic_DNA"/>
</dbReference>
<protein>
    <submittedName>
        <fullName evidence="2">Uncharacterized protein</fullName>
    </submittedName>
</protein>
<comment type="caution">
    <text evidence="2">The sequence shown here is derived from an EMBL/GenBank/DDBJ whole genome shotgun (WGS) entry which is preliminary data.</text>
</comment>
<proteinExistence type="predicted"/>
<keyword evidence="1" id="KW-0732">Signal</keyword>
<dbReference type="Proteomes" id="UP001274830">
    <property type="component" value="Unassembled WGS sequence"/>
</dbReference>
<feature type="signal peptide" evidence="1">
    <location>
        <begin position="1"/>
        <end position="19"/>
    </location>
</feature>
<dbReference type="AlphaFoldDB" id="A0AAE1C3S0"/>
<reference evidence="2" key="1">
    <citation type="submission" date="2023-07" db="EMBL/GenBank/DDBJ databases">
        <title>Black Yeasts Isolated from many extreme environments.</title>
        <authorList>
            <person name="Coleine C."/>
            <person name="Stajich J.E."/>
            <person name="Selbmann L."/>
        </authorList>
    </citation>
    <scope>NUCLEOTIDE SEQUENCE</scope>
    <source>
        <strain evidence="2">CCFEE 5485</strain>
    </source>
</reference>
<evidence type="ECO:0000313" key="2">
    <source>
        <dbReference type="EMBL" id="KAK3676866.1"/>
    </source>
</evidence>
<organism evidence="2 3">
    <name type="scientific">Recurvomyces mirabilis</name>
    <dbReference type="NCBI Taxonomy" id="574656"/>
    <lineage>
        <taxon>Eukaryota</taxon>
        <taxon>Fungi</taxon>
        <taxon>Dikarya</taxon>
        <taxon>Ascomycota</taxon>
        <taxon>Pezizomycotina</taxon>
        <taxon>Dothideomycetes</taxon>
        <taxon>Dothideomycetidae</taxon>
        <taxon>Mycosphaerellales</taxon>
        <taxon>Teratosphaeriaceae</taxon>
        <taxon>Recurvomyces</taxon>
    </lineage>
</organism>
<dbReference type="Pfam" id="PF13668">
    <property type="entry name" value="Ferritin_2"/>
    <property type="match status" value="1"/>
</dbReference>
<name>A0AAE1C3S0_9PEZI</name>
<accession>A0AAE1C3S0</accession>
<gene>
    <name evidence="2" type="ORF">LTR78_003070</name>
</gene>